<feature type="domain" description="Peptidase C51" evidence="2">
    <location>
        <begin position="50"/>
        <end position="196"/>
    </location>
</feature>
<dbReference type="PANTHER" id="PTHR30094">
    <property type="entry name" value="BIFUNCTIONAL GLUTATHIONYLSPERMIDINE SYNTHETASE/AMIDASE-RELATED"/>
    <property type="match status" value="1"/>
</dbReference>
<dbReference type="InterPro" id="IPR007921">
    <property type="entry name" value="CHAP_dom"/>
</dbReference>
<evidence type="ECO:0000259" key="2">
    <source>
        <dbReference type="PROSITE" id="PS50911"/>
    </source>
</evidence>
<feature type="transmembrane region" description="Helical" evidence="1">
    <location>
        <begin position="7"/>
        <end position="25"/>
    </location>
</feature>
<name>A0A2H1YKL3_9FLAO</name>
<protein>
    <submittedName>
        <fullName evidence="3">Amidase</fullName>
    </submittedName>
</protein>
<dbReference type="GO" id="GO:0016874">
    <property type="term" value="F:ligase activity"/>
    <property type="evidence" value="ECO:0007669"/>
    <property type="project" value="TreeGrafter"/>
</dbReference>
<organism evidence="3 4">
    <name type="scientific">Tenacibaculum piscium</name>
    <dbReference type="NCBI Taxonomy" id="1458515"/>
    <lineage>
        <taxon>Bacteria</taxon>
        <taxon>Pseudomonadati</taxon>
        <taxon>Bacteroidota</taxon>
        <taxon>Flavobacteriia</taxon>
        <taxon>Flavobacteriales</taxon>
        <taxon>Flavobacteriaceae</taxon>
        <taxon>Tenacibaculum</taxon>
    </lineage>
</organism>
<reference evidence="4" key="1">
    <citation type="submission" date="2017-11" db="EMBL/GenBank/DDBJ databases">
        <authorList>
            <person name="Duchaud E."/>
        </authorList>
    </citation>
    <scope>NUCLEOTIDE SEQUENCE [LARGE SCALE GENOMIC DNA]</scope>
    <source>
        <strain evidence="4">Tenacibaculum sp. TNO020</strain>
    </source>
</reference>
<sequence length="198" mass="22807">MTKNNKINLLIIIVLGLFIGGFYMMKTTSLKLDYVFGDKIDSLHGVVVYYNGQVGTVKGRNRAKDGYNIGLKYQCVEFVKRYYYEYLHHKMPNSYGHAKDFFNKKIKDGNLNKARNLIQFTNASRSKPKVNDLLVYGGTIYNKYGHVSIVSKVNDGKIEIIQQNPGVLGKSRVAFGLKKENNRWKIKNNQILGWLRMR</sequence>
<dbReference type="Proteomes" id="UP000234211">
    <property type="component" value="Unassembled WGS sequence"/>
</dbReference>
<dbReference type="PROSITE" id="PS50911">
    <property type="entry name" value="CHAP"/>
    <property type="match status" value="1"/>
</dbReference>
<dbReference type="RefSeq" id="WP_101917962.1">
    <property type="nucleotide sequence ID" value="NZ_JAJGWS010000002.1"/>
</dbReference>
<evidence type="ECO:0000256" key="1">
    <source>
        <dbReference type="SAM" id="Phobius"/>
    </source>
</evidence>
<keyword evidence="1" id="KW-0472">Membrane</keyword>
<dbReference type="EMBL" id="OENF01000039">
    <property type="protein sequence ID" value="SOS75327.1"/>
    <property type="molecule type" value="Genomic_DNA"/>
</dbReference>
<gene>
    <name evidence="3" type="ORF">TNO020_440103</name>
</gene>
<dbReference type="InterPro" id="IPR051705">
    <property type="entry name" value="Gsp_Synthetase/Amidase"/>
</dbReference>
<dbReference type="Gene3D" id="3.90.1720.10">
    <property type="entry name" value="endopeptidase domain like (from Nostoc punctiforme)"/>
    <property type="match status" value="1"/>
</dbReference>
<proteinExistence type="predicted"/>
<dbReference type="PANTHER" id="PTHR30094:SF0">
    <property type="entry name" value="BIFUNCTIONAL GLUTATHIONYLSPERMIDINE SYNTHETASE_AMIDASE-RELATED"/>
    <property type="match status" value="1"/>
</dbReference>
<dbReference type="AlphaFoldDB" id="A0A2H1YKL3"/>
<keyword evidence="1" id="KW-0812">Transmembrane</keyword>
<keyword evidence="4" id="KW-1185">Reference proteome</keyword>
<dbReference type="SUPFAM" id="SSF54001">
    <property type="entry name" value="Cysteine proteinases"/>
    <property type="match status" value="1"/>
</dbReference>
<evidence type="ECO:0000313" key="3">
    <source>
        <dbReference type="EMBL" id="SOS75327.1"/>
    </source>
</evidence>
<dbReference type="InterPro" id="IPR038765">
    <property type="entry name" value="Papain-like_cys_pep_sf"/>
</dbReference>
<dbReference type="Pfam" id="PF05257">
    <property type="entry name" value="CHAP"/>
    <property type="match status" value="1"/>
</dbReference>
<evidence type="ECO:0000313" key="4">
    <source>
        <dbReference type="Proteomes" id="UP000234211"/>
    </source>
</evidence>
<keyword evidence="1" id="KW-1133">Transmembrane helix</keyword>
<accession>A0A2H1YKL3</accession>
<dbReference type="OrthoDB" id="9765517at2"/>